<name>A0A161TCM3_XYLHT</name>
<dbReference type="Proteomes" id="UP000076632">
    <property type="component" value="Unassembled WGS sequence"/>
</dbReference>
<reference evidence="1 2" key="1">
    <citation type="journal article" date="2016" name="Fungal Biol.">
        <title>The genome of Xylona heveae provides a window into fungal endophytism.</title>
        <authorList>
            <person name="Gazis R."/>
            <person name="Kuo A."/>
            <person name="Riley R."/>
            <person name="LaButti K."/>
            <person name="Lipzen A."/>
            <person name="Lin J."/>
            <person name="Amirebrahimi M."/>
            <person name="Hesse C.N."/>
            <person name="Spatafora J.W."/>
            <person name="Henrissat B."/>
            <person name="Hainaut M."/>
            <person name="Grigoriev I.V."/>
            <person name="Hibbett D.S."/>
        </authorList>
    </citation>
    <scope>NUCLEOTIDE SEQUENCE [LARGE SCALE GENOMIC DNA]</scope>
    <source>
        <strain evidence="1 2">TC161</strain>
    </source>
</reference>
<accession>A0A161TCM3</accession>
<dbReference type="GeneID" id="28897526"/>
<dbReference type="AlphaFoldDB" id="A0A161TCM3"/>
<gene>
    <name evidence="1" type="ORF">L228DRAFT_246332</name>
</gene>
<sequence>MASIRRIFTLQACFLAGGARLCRFGAVISILTQFKPSLPFCFNVFLDNLLPSGPVNCGPGKAEDASALSTDLSTTSQSVDLLRGCTGADGVGSGSSALQVPIHNSGIVCCCH</sequence>
<organism evidence="1 2">
    <name type="scientific">Xylona heveae (strain CBS 132557 / TC161)</name>
    <dbReference type="NCBI Taxonomy" id="1328760"/>
    <lineage>
        <taxon>Eukaryota</taxon>
        <taxon>Fungi</taxon>
        <taxon>Dikarya</taxon>
        <taxon>Ascomycota</taxon>
        <taxon>Pezizomycotina</taxon>
        <taxon>Xylonomycetes</taxon>
        <taxon>Xylonales</taxon>
        <taxon>Xylonaceae</taxon>
        <taxon>Xylona</taxon>
    </lineage>
</organism>
<dbReference type="EMBL" id="KV407457">
    <property type="protein sequence ID" value="KZF23547.1"/>
    <property type="molecule type" value="Genomic_DNA"/>
</dbReference>
<dbReference type="RefSeq" id="XP_018189102.1">
    <property type="nucleotide sequence ID" value="XM_018332389.1"/>
</dbReference>
<evidence type="ECO:0000313" key="1">
    <source>
        <dbReference type="EMBL" id="KZF23547.1"/>
    </source>
</evidence>
<dbReference type="InParanoid" id="A0A161TCM3"/>
<protein>
    <submittedName>
        <fullName evidence="1">Uncharacterized protein</fullName>
    </submittedName>
</protein>
<keyword evidence="2" id="KW-1185">Reference proteome</keyword>
<evidence type="ECO:0000313" key="2">
    <source>
        <dbReference type="Proteomes" id="UP000076632"/>
    </source>
</evidence>
<proteinExistence type="predicted"/>